<name>A0A517LZH1_9BACT</name>
<dbReference type="AlphaFoldDB" id="A0A517LZH1"/>
<dbReference type="KEGG" id="ruv:EC9_22070"/>
<protein>
    <submittedName>
        <fullName evidence="2">Competence-damage inducible protein</fullName>
    </submittedName>
</protein>
<accession>A0A517LZH1</accession>
<dbReference type="InterPro" id="IPR001453">
    <property type="entry name" value="MoaB/Mog_dom"/>
</dbReference>
<dbReference type="Proteomes" id="UP000319557">
    <property type="component" value="Chromosome"/>
</dbReference>
<dbReference type="Gene3D" id="3.30.70.2860">
    <property type="match status" value="1"/>
</dbReference>
<dbReference type="InterPro" id="IPR008135">
    <property type="entry name" value="Competence-induced_CinA"/>
</dbReference>
<evidence type="ECO:0000259" key="1">
    <source>
        <dbReference type="SMART" id="SM00852"/>
    </source>
</evidence>
<keyword evidence="3" id="KW-1185">Reference proteome</keyword>
<evidence type="ECO:0000313" key="3">
    <source>
        <dbReference type="Proteomes" id="UP000319557"/>
    </source>
</evidence>
<sequence>MTICAEVIAIGDEITSGSRLDTNSQWLASQFGDLGVRTLYHSSVGDDFDACVDVFRIAIGRSDYIVMTGGLGPTQDDLTRKAIAAATDRPIEIRQEALDHIQSFFVGREMPDRNRLQAEFPQGSRLIHNPHGTAPGIDLTVERPGRPDCHVFCLPGVPAEMRQMWNAGVAVRMRELLGVQRVVRQHVVKCFGVGESDMESRIADLLDRKQTPQVGITVNRATISLRIFAEGSDEADCQSQIDRVTESLQQRVGEFIFGAGDDFELQDAVIELLDRRGETLCCVEHGFNSLADTWLSACERPDLYRGGLSLSDQRASNRWRSVLGIPQNGSPEQWTAEVMERFDADWALAIDGYPTIVPEEGKTNPSSDIRLVVTGRKLATPRSLTFHMGGHPDVLPPRIGKAGLNFLRQVLLAN</sequence>
<dbReference type="PANTHER" id="PTHR13939">
    <property type="entry name" value="NICOTINAMIDE-NUCLEOTIDE AMIDOHYDROLASE PNCC"/>
    <property type="match status" value="1"/>
</dbReference>
<proteinExistence type="predicted"/>
<dbReference type="PIRSF" id="PIRSF006728">
    <property type="entry name" value="CinA"/>
    <property type="match status" value="1"/>
</dbReference>
<dbReference type="OrthoDB" id="9801454at2"/>
<dbReference type="SMART" id="SM00852">
    <property type="entry name" value="MoCF_biosynth"/>
    <property type="match status" value="1"/>
</dbReference>
<dbReference type="CDD" id="cd00885">
    <property type="entry name" value="cinA"/>
    <property type="match status" value="1"/>
</dbReference>
<gene>
    <name evidence="2" type="primary">cinA</name>
    <name evidence="2" type="ORF">EC9_22070</name>
</gene>
<reference evidence="2 3" key="1">
    <citation type="submission" date="2019-02" db="EMBL/GenBank/DDBJ databases">
        <title>Deep-cultivation of Planctomycetes and their phenomic and genomic characterization uncovers novel biology.</title>
        <authorList>
            <person name="Wiegand S."/>
            <person name="Jogler M."/>
            <person name="Boedeker C."/>
            <person name="Pinto D."/>
            <person name="Vollmers J."/>
            <person name="Rivas-Marin E."/>
            <person name="Kohn T."/>
            <person name="Peeters S.H."/>
            <person name="Heuer A."/>
            <person name="Rast P."/>
            <person name="Oberbeckmann S."/>
            <person name="Bunk B."/>
            <person name="Jeske O."/>
            <person name="Meyerdierks A."/>
            <person name="Storesund J.E."/>
            <person name="Kallscheuer N."/>
            <person name="Luecker S."/>
            <person name="Lage O.M."/>
            <person name="Pohl T."/>
            <person name="Merkel B.J."/>
            <person name="Hornburger P."/>
            <person name="Mueller R.-W."/>
            <person name="Bruemmer F."/>
            <person name="Labrenz M."/>
            <person name="Spormann A.M."/>
            <person name="Op den Camp H."/>
            <person name="Overmann J."/>
            <person name="Amann R."/>
            <person name="Jetten M.S.M."/>
            <person name="Mascher T."/>
            <person name="Medema M.H."/>
            <person name="Devos D.P."/>
            <person name="Kaster A.-K."/>
            <person name="Ovreas L."/>
            <person name="Rohde M."/>
            <person name="Galperin M.Y."/>
            <person name="Jogler C."/>
        </authorList>
    </citation>
    <scope>NUCLEOTIDE SEQUENCE [LARGE SCALE GENOMIC DNA]</scope>
    <source>
        <strain evidence="2 3">EC9</strain>
    </source>
</reference>
<dbReference type="SUPFAM" id="SSF53218">
    <property type="entry name" value="Molybdenum cofactor biosynthesis proteins"/>
    <property type="match status" value="1"/>
</dbReference>
<dbReference type="InterPro" id="IPR050101">
    <property type="entry name" value="CinA"/>
</dbReference>
<dbReference type="InterPro" id="IPR041424">
    <property type="entry name" value="CinA_KH"/>
</dbReference>
<dbReference type="Pfam" id="PF18146">
    <property type="entry name" value="CinA_KH"/>
    <property type="match status" value="1"/>
</dbReference>
<dbReference type="EMBL" id="CP036261">
    <property type="protein sequence ID" value="QDS88021.1"/>
    <property type="molecule type" value="Genomic_DNA"/>
</dbReference>
<dbReference type="Gene3D" id="3.40.980.10">
    <property type="entry name" value="MoaB/Mog-like domain"/>
    <property type="match status" value="1"/>
</dbReference>
<feature type="domain" description="MoaB/Mog" evidence="1">
    <location>
        <begin position="6"/>
        <end position="175"/>
    </location>
</feature>
<evidence type="ECO:0000313" key="2">
    <source>
        <dbReference type="EMBL" id="QDS88021.1"/>
    </source>
</evidence>
<dbReference type="PANTHER" id="PTHR13939:SF0">
    <property type="entry name" value="NMN AMIDOHYDROLASE-LIKE PROTEIN YFAY"/>
    <property type="match status" value="1"/>
</dbReference>
<organism evidence="2 3">
    <name type="scientific">Rosistilla ulvae</name>
    <dbReference type="NCBI Taxonomy" id="1930277"/>
    <lineage>
        <taxon>Bacteria</taxon>
        <taxon>Pseudomonadati</taxon>
        <taxon>Planctomycetota</taxon>
        <taxon>Planctomycetia</taxon>
        <taxon>Pirellulales</taxon>
        <taxon>Pirellulaceae</taxon>
        <taxon>Rosistilla</taxon>
    </lineage>
</organism>
<dbReference type="InterPro" id="IPR036425">
    <property type="entry name" value="MoaB/Mog-like_dom_sf"/>
</dbReference>
<dbReference type="RefSeq" id="WP_145344877.1">
    <property type="nucleotide sequence ID" value="NZ_CP036261.1"/>
</dbReference>
<dbReference type="Pfam" id="PF00994">
    <property type="entry name" value="MoCF_biosynth"/>
    <property type="match status" value="1"/>
</dbReference>